<keyword evidence="3" id="KW-1185">Reference proteome</keyword>
<organism evidence="2 3">
    <name type="scientific">Ancylostoma ceylanicum</name>
    <dbReference type="NCBI Taxonomy" id="53326"/>
    <lineage>
        <taxon>Eukaryota</taxon>
        <taxon>Metazoa</taxon>
        <taxon>Ecdysozoa</taxon>
        <taxon>Nematoda</taxon>
        <taxon>Chromadorea</taxon>
        <taxon>Rhabditida</taxon>
        <taxon>Rhabditina</taxon>
        <taxon>Rhabditomorpha</taxon>
        <taxon>Strongyloidea</taxon>
        <taxon>Ancylostomatidae</taxon>
        <taxon>Ancylostomatinae</taxon>
        <taxon>Ancylostoma</taxon>
    </lineage>
</organism>
<proteinExistence type="predicted"/>
<accession>A0A016RRH9</accession>
<gene>
    <name evidence="2" type="primary">Acey_s0395.g654</name>
    <name evidence="2" type="ORF">Y032_0395g654</name>
</gene>
<evidence type="ECO:0000313" key="3">
    <source>
        <dbReference type="Proteomes" id="UP000024635"/>
    </source>
</evidence>
<comment type="caution">
    <text evidence="2">The sequence shown here is derived from an EMBL/GenBank/DDBJ whole genome shotgun (WGS) entry which is preliminary data.</text>
</comment>
<sequence length="147" mass="15097">MKSIISVAVLCAFAQVGESYLTSGFGGGIIGGGVYPSYPSYPSYPGYPGTTCCCCCCTMGGQMTTTPQPIILPPIQISTMPCCPCPPQQPLQQQQCCNFVSPYQVPAITAATAAPVGVPDIITGPCGEIIVPLFNPPVSATSQVVGK</sequence>
<reference evidence="3" key="1">
    <citation type="journal article" date="2015" name="Nat. Genet.">
        <title>The genome and transcriptome of the zoonotic hookworm Ancylostoma ceylanicum identify infection-specific gene families.</title>
        <authorList>
            <person name="Schwarz E.M."/>
            <person name="Hu Y."/>
            <person name="Antoshechkin I."/>
            <person name="Miller M.M."/>
            <person name="Sternberg P.W."/>
            <person name="Aroian R.V."/>
        </authorList>
    </citation>
    <scope>NUCLEOTIDE SEQUENCE</scope>
    <source>
        <strain evidence="3">HY135</strain>
    </source>
</reference>
<keyword evidence="1" id="KW-0732">Signal</keyword>
<dbReference type="EMBL" id="JARK01001731">
    <property type="protein sequence ID" value="EYB81000.1"/>
    <property type="molecule type" value="Genomic_DNA"/>
</dbReference>
<feature type="chain" id="PRO_5001485754" evidence="1">
    <location>
        <begin position="20"/>
        <end position="147"/>
    </location>
</feature>
<feature type="signal peptide" evidence="1">
    <location>
        <begin position="1"/>
        <end position="19"/>
    </location>
</feature>
<dbReference type="AlphaFoldDB" id="A0A016RRH9"/>
<dbReference type="Proteomes" id="UP000024635">
    <property type="component" value="Unassembled WGS sequence"/>
</dbReference>
<evidence type="ECO:0000256" key="1">
    <source>
        <dbReference type="SAM" id="SignalP"/>
    </source>
</evidence>
<evidence type="ECO:0000313" key="2">
    <source>
        <dbReference type="EMBL" id="EYB81000.1"/>
    </source>
</evidence>
<name>A0A016RRH9_9BILA</name>
<protein>
    <submittedName>
        <fullName evidence="2">Uncharacterized protein</fullName>
    </submittedName>
</protein>